<feature type="region of interest" description="Disordered" evidence="5">
    <location>
        <begin position="1"/>
        <end position="30"/>
    </location>
</feature>
<dbReference type="GO" id="GO:0005829">
    <property type="term" value="C:cytosol"/>
    <property type="evidence" value="ECO:0007669"/>
    <property type="project" value="TreeGrafter"/>
</dbReference>
<organism evidence="7 8">
    <name type="scientific">Catharus ustulatus</name>
    <name type="common">Russet-backed thrush</name>
    <name type="synonym">Hylocichla ustulatus</name>
    <dbReference type="NCBI Taxonomy" id="91951"/>
    <lineage>
        <taxon>Eukaryota</taxon>
        <taxon>Metazoa</taxon>
        <taxon>Chordata</taxon>
        <taxon>Craniata</taxon>
        <taxon>Vertebrata</taxon>
        <taxon>Euteleostomi</taxon>
        <taxon>Archelosauria</taxon>
        <taxon>Archosauria</taxon>
        <taxon>Dinosauria</taxon>
        <taxon>Saurischia</taxon>
        <taxon>Theropoda</taxon>
        <taxon>Coelurosauria</taxon>
        <taxon>Aves</taxon>
        <taxon>Neognathae</taxon>
        <taxon>Neoaves</taxon>
        <taxon>Telluraves</taxon>
        <taxon>Australaves</taxon>
        <taxon>Passeriformes</taxon>
        <taxon>Turdidae</taxon>
        <taxon>Catharus</taxon>
    </lineage>
</organism>
<dbReference type="SUPFAM" id="SSF54534">
    <property type="entry name" value="FKBP-like"/>
    <property type="match status" value="1"/>
</dbReference>
<dbReference type="PANTHER" id="PTHR46512:SF2">
    <property type="entry name" value="PEPTIDYLPROLYL ISOMERASE"/>
    <property type="match status" value="1"/>
</dbReference>
<reference evidence="7" key="1">
    <citation type="submission" date="2020-10" db="EMBL/GenBank/DDBJ databases">
        <title>Catharus ustulatus (Swainson's thrush) genome, bCatUst1, primary haplotype v2.</title>
        <authorList>
            <person name="Delmore K."/>
            <person name="Vafadar M."/>
            <person name="Formenti G."/>
            <person name="Chow W."/>
            <person name="Pelan S."/>
            <person name="Howe K."/>
            <person name="Rhie A."/>
            <person name="Mountcastle J."/>
            <person name="Haase B."/>
            <person name="Fedrigo O."/>
            <person name="Jarvis E.D."/>
        </authorList>
    </citation>
    <scope>NUCLEOTIDE SEQUENCE [LARGE SCALE GENOMIC DNA]</scope>
</reference>
<reference evidence="7" key="2">
    <citation type="submission" date="2025-08" db="UniProtKB">
        <authorList>
            <consortium name="Ensembl"/>
        </authorList>
    </citation>
    <scope>IDENTIFICATION</scope>
</reference>
<proteinExistence type="predicted"/>
<dbReference type="GO" id="GO:0005740">
    <property type="term" value="C:mitochondrial envelope"/>
    <property type="evidence" value="ECO:0007669"/>
    <property type="project" value="TreeGrafter"/>
</dbReference>
<feature type="region of interest" description="Disordered" evidence="5">
    <location>
        <begin position="403"/>
        <end position="475"/>
    </location>
</feature>
<dbReference type="InterPro" id="IPR046357">
    <property type="entry name" value="PPIase_dom_sf"/>
</dbReference>
<evidence type="ECO:0000256" key="1">
    <source>
        <dbReference type="ARBA" id="ARBA00022737"/>
    </source>
</evidence>
<name>A0A8C3VDQ3_CATUS</name>
<dbReference type="SUPFAM" id="SSF48452">
    <property type="entry name" value="TPR-like"/>
    <property type="match status" value="1"/>
</dbReference>
<dbReference type="EC" id="5.2.1.8" evidence="3"/>
<comment type="catalytic activity">
    <reaction evidence="3">
        <text>[protein]-peptidylproline (omega=180) = [protein]-peptidylproline (omega=0)</text>
        <dbReference type="Rhea" id="RHEA:16237"/>
        <dbReference type="Rhea" id="RHEA-COMP:10747"/>
        <dbReference type="Rhea" id="RHEA-COMP:10748"/>
        <dbReference type="ChEBI" id="CHEBI:83833"/>
        <dbReference type="ChEBI" id="CHEBI:83834"/>
        <dbReference type="EC" id="5.2.1.8"/>
    </reaction>
</comment>
<keyword evidence="8" id="KW-1185">Reference proteome</keyword>
<evidence type="ECO:0000313" key="8">
    <source>
        <dbReference type="Proteomes" id="UP000694563"/>
    </source>
</evidence>
<dbReference type="GO" id="GO:0003755">
    <property type="term" value="F:peptidyl-prolyl cis-trans isomerase activity"/>
    <property type="evidence" value="ECO:0007669"/>
    <property type="project" value="UniProtKB-KW"/>
</dbReference>
<gene>
    <name evidence="7" type="primary">LOC117002039</name>
</gene>
<dbReference type="GO" id="GO:0016020">
    <property type="term" value="C:membrane"/>
    <property type="evidence" value="ECO:0007669"/>
    <property type="project" value="TreeGrafter"/>
</dbReference>
<dbReference type="InterPro" id="IPR050754">
    <property type="entry name" value="FKBP4/5/8-like"/>
</dbReference>
<dbReference type="PANTHER" id="PTHR46512">
    <property type="entry name" value="PEPTIDYLPROLYL ISOMERASE"/>
    <property type="match status" value="1"/>
</dbReference>
<evidence type="ECO:0000259" key="6">
    <source>
        <dbReference type="PROSITE" id="PS50059"/>
    </source>
</evidence>
<dbReference type="InterPro" id="IPR011990">
    <property type="entry name" value="TPR-like_helical_dom_sf"/>
</dbReference>
<evidence type="ECO:0000256" key="2">
    <source>
        <dbReference type="ARBA" id="ARBA00022803"/>
    </source>
</evidence>
<feature type="compositionally biased region" description="Polar residues" evidence="5">
    <location>
        <begin position="408"/>
        <end position="417"/>
    </location>
</feature>
<dbReference type="GO" id="GO:0012505">
    <property type="term" value="C:endomembrane system"/>
    <property type="evidence" value="ECO:0007669"/>
    <property type="project" value="TreeGrafter"/>
</dbReference>
<dbReference type="InterPro" id="IPR019734">
    <property type="entry name" value="TPR_rpt"/>
</dbReference>
<dbReference type="Pfam" id="PF00254">
    <property type="entry name" value="FKBP_C"/>
    <property type="match status" value="1"/>
</dbReference>
<dbReference type="PROSITE" id="PS50059">
    <property type="entry name" value="FKBP_PPIASE"/>
    <property type="match status" value="1"/>
</dbReference>
<dbReference type="GO" id="GO:0044183">
    <property type="term" value="F:protein folding chaperone"/>
    <property type="evidence" value="ECO:0007669"/>
    <property type="project" value="TreeGrafter"/>
</dbReference>
<dbReference type="Proteomes" id="UP000694563">
    <property type="component" value="Chromosome 12"/>
</dbReference>
<keyword evidence="3" id="KW-0413">Isomerase</keyword>
<dbReference type="InterPro" id="IPR001179">
    <property type="entry name" value="PPIase_FKBP_dom"/>
</dbReference>
<feature type="repeat" description="TPR" evidence="4">
    <location>
        <begin position="311"/>
        <end position="344"/>
    </location>
</feature>
<dbReference type="AlphaFoldDB" id="A0A8C3VDQ3"/>
<dbReference type="GO" id="GO:0043066">
    <property type="term" value="P:negative regulation of apoptotic process"/>
    <property type="evidence" value="ECO:0007669"/>
    <property type="project" value="TreeGrafter"/>
</dbReference>
<feature type="domain" description="PPIase FKBP-type" evidence="6">
    <location>
        <begin position="125"/>
        <end position="209"/>
    </location>
</feature>
<dbReference type="PROSITE" id="PS50005">
    <property type="entry name" value="TPR"/>
    <property type="match status" value="1"/>
</dbReference>
<sequence>MPGPSPGGSPERETGASGRSRGPGRDRRVRFRLPHTAIAVPSVREEERLFYRRLEALAVPGPGGFGPLFASDGWSDLTGERRSRERGANCGAPGLSLSASSSAEDRLLRKRVVRAGPGGSRPLPGQEVSVKVLGALEDGGLVERDPRLIFVPGYGDVVQALELGVPTMQPGEVSFFLAAFPYAYGRPGREPDVPPEAPLLFEVTLLEVRDGPDPQPLPPAVRLRLGSQRRERGNFHFARGDFAAALRSYRLWGAEIATRPAAPPGPEEEEELREQRVKCLNNCAAAELKLGRAEEALAACEAALRISPDNNRALLRRGQLLAEQGRDAEAALILRKALELDPANKVWEAGCEGGRCPTGPGTRSDREGEDPAAAGTGMVGCPTGALPTAAAPRPQVIHTELSRLAKRQSPSSSTAPQNPRHDPLPPPSPACVGRNGRPPRILSARMALTAVSPRRSPAPPTAEGAIGAAPQCPRA</sequence>
<keyword evidence="2 4" id="KW-0802">TPR repeat</keyword>
<dbReference type="Gene3D" id="1.25.40.10">
    <property type="entry name" value="Tetratricopeptide repeat domain"/>
    <property type="match status" value="1"/>
</dbReference>
<evidence type="ECO:0000256" key="4">
    <source>
        <dbReference type="PROSITE-ProRule" id="PRU00339"/>
    </source>
</evidence>
<accession>A0A8C3VDQ3</accession>
<keyword evidence="3" id="KW-0697">Rotamase</keyword>
<feature type="region of interest" description="Disordered" evidence="5">
    <location>
        <begin position="351"/>
        <end position="390"/>
    </location>
</feature>
<evidence type="ECO:0000256" key="3">
    <source>
        <dbReference type="PROSITE-ProRule" id="PRU00277"/>
    </source>
</evidence>
<dbReference type="Pfam" id="PF13432">
    <property type="entry name" value="TPR_16"/>
    <property type="match status" value="1"/>
</dbReference>
<dbReference type="Ensembl" id="ENSCUST00005027687.1">
    <property type="protein sequence ID" value="ENSCUSP00005026749.1"/>
    <property type="gene ID" value="ENSCUSG00005016548.1"/>
</dbReference>
<keyword evidence="1" id="KW-0677">Repeat</keyword>
<dbReference type="Gene3D" id="3.10.50.40">
    <property type="match status" value="1"/>
</dbReference>
<protein>
    <recommendedName>
        <fullName evidence="3">peptidylprolyl isomerase</fullName>
        <ecNumber evidence="3">5.2.1.8</ecNumber>
    </recommendedName>
</protein>
<evidence type="ECO:0000256" key="5">
    <source>
        <dbReference type="SAM" id="MobiDB-lite"/>
    </source>
</evidence>
<dbReference type="SMART" id="SM00028">
    <property type="entry name" value="TPR"/>
    <property type="match status" value="2"/>
</dbReference>
<evidence type="ECO:0000313" key="7">
    <source>
        <dbReference type="Ensembl" id="ENSCUSP00005026749.1"/>
    </source>
</evidence>
<reference evidence="7" key="3">
    <citation type="submission" date="2025-09" db="UniProtKB">
        <authorList>
            <consortium name="Ensembl"/>
        </authorList>
    </citation>
    <scope>IDENTIFICATION</scope>
</reference>